<dbReference type="InterPro" id="IPR052514">
    <property type="entry name" value="SAM-dependent_MTase"/>
</dbReference>
<name>A0A4R9JKS9_9LEPT</name>
<dbReference type="NCBIfam" id="TIGR01444">
    <property type="entry name" value="fkbM_fam"/>
    <property type="match status" value="1"/>
</dbReference>
<dbReference type="InterPro" id="IPR029063">
    <property type="entry name" value="SAM-dependent_MTases_sf"/>
</dbReference>
<keyword evidence="2" id="KW-0808">Transferase</keyword>
<accession>A0A4R9JKS9</accession>
<evidence type="ECO:0000313" key="3">
    <source>
        <dbReference type="Proteomes" id="UP000297609"/>
    </source>
</evidence>
<protein>
    <submittedName>
        <fullName evidence="2">FkbM family methyltransferase</fullName>
    </submittedName>
</protein>
<gene>
    <name evidence="2" type="ORF">EHQ59_17650</name>
</gene>
<evidence type="ECO:0000259" key="1">
    <source>
        <dbReference type="Pfam" id="PF05050"/>
    </source>
</evidence>
<dbReference type="Pfam" id="PF05050">
    <property type="entry name" value="Methyltransf_21"/>
    <property type="match status" value="1"/>
</dbReference>
<proteinExistence type="predicted"/>
<dbReference type="Gene3D" id="3.40.50.150">
    <property type="entry name" value="Vaccinia Virus protein VP39"/>
    <property type="match status" value="1"/>
</dbReference>
<dbReference type="InterPro" id="IPR006342">
    <property type="entry name" value="FkbM_mtfrase"/>
</dbReference>
<evidence type="ECO:0000313" key="2">
    <source>
        <dbReference type="EMBL" id="TGL46853.1"/>
    </source>
</evidence>
<dbReference type="GO" id="GO:0008168">
    <property type="term" value="F:methyltransferase activity"/>
    <property type="evidence" value="ECO:0007669"/>
    <property type="project" value="UniProtKB-KW"/>
</dbReference>
<dbReference type="AlphaFoldDB" id="A0A4R9JKS9"/>
<keyword evidence="2" id="KW-0489">Methyltransferase</keyword>
<sequence length="308" mass="35025">MSTKIKLFIASLLYRIISILGITKNRIIKRNGINYKVDLSEGIDLSIFLFGSFQSHVWKLTELKKEPEVIFDIGANIGSISLPFAKNFSKSIVYAFEPTFYAFDKLNENLKLNPELKKRIIPIQVFLSDEVKEVSNQAVYSSWKVDGSKQDHPIHGGILQKATNKQITLDSFIKEEKLKAVDLIKIDVDGFELDILRGASETIDRFHPIIVFEFMGHTGDSTKLEFAKYSELFEKKNYKLFESKSKIPLTVNNIEKNVPKYGGIDILSLTNSLRSFFSSSLSLICLSVGGLIWSDFFKNSAFHCRKTK</sequence>
<dbReference type="PANTHER" id="PTHR34203">
    <property type="entry name" value="METHYLTRANSFERASE, FKBM FAMILY PROTEIN"/>
    <property type="match status" value="1"/>
</dbReference>
<dbReference type="GO" id="GO:0032259">
    <property type="term" value="P:methylation"/>
    <property type="evidence" value="ECO:0007669"/>
    <property type="project" value="UniProtKB-KW"/>
</dbReference>
<dbReference type="OrthoDB" id="7016221at2"/>
<dbReference type="Proteomes" id="UP000297609">
    <property type="component" value="Unassembled WGS sequence"/>
</dbReference>
<reference evidence="2" key="1">
    <citation type="journal article" date="2019" name="PLoS Negl. Trop. Dis.">
        <title>Revisiting the worldwide diversity of Leptospira species in the environment.</title>
        <authorList>
            <person name="Vincent A.T."/>
            <person name="Schiettekatte O."/>
            <person name="Bourhy P."/>
            <person name="Veyrier F.J."/>
            <person name="Picardeau M."/>
        </authorList>
    </citation>
    <scope>NUCLEOTIDE SEQUENCE [LARGE SCALE GENOMIC DNA]</scope>
    <source>
        <strain evidence="2">201702454</strain>
    </source>
</reference>
<organism evidence="2 3">
    <name type="scientific">Leptospira kemamanensis</name>
    <dbReference type="NCBI Taxonomy" id="2484942"/>
    <lineage>
        <taxon>Bacteria</taxon>
        <taxon>Pseudomonadati</taxon>
        <taxon>Spirochaetota</taxon>
        <taxon>Spirochaetia</taxon>
        <taxon>Leptospirales</taxon>
        <taxon>Leptospiraceae</taxon>
        <taxon>Leptospira</taxon>
    </lineage>
</organism>
<dbReference type="EMBL" id="RQGG01000051">
    <property type="protein sequence ID" value="TGL46853.1"/>
    <property type="molecule type" value="Genomic_DNA"/>
</dbReference>
<keyword evidence="3" id="KW-1185">Reference proteome</keyword>
<dbReference type="PANTHER" id="PTHR34203:SF15">
    <property type="entry name" value="SLL1173 PROTEIN"/>
    <property type="match status" value="1"/>
</dbReference>
<dbReference type="SUPFAM" id="SSF53335">
    <property type="entry name" value="S-adenosyl-L-methionine-dependent methyltransferases"/>
    <property type="match status" value="1"/>
</dbReference>
<comment type="caution">
    <text evidence="2">The sequence shown here is derived from an EMBL/GenBank/DDBJ whole genome shotgun (WGS) entry which is preliminary data.</text>
</comment>
<feature type="domain" description="Methyltransferase FkbM" evidence="1">
    <location>
        <begin position="72"/>
        <end position="239"/>
    </location>
</feature>